<reference evidence="1" key="1">
    <citation type="submission" date="2020-04" db="EMBL/GenBank/DDBJ databases">
        <authorList>
            <person name="Chiriac C."/>
            <person name="Salcher M."/>
            <person name="Ghai R."/>
            <person name="Kavagutti S V."/>
        </authorList>
    </citation>
    <scope>NUCLEOTIDE SEQUENCE</scope>
</reference>
<protein>
    <submittedName>
        <fullName evidence="1">Uncharacterized protein</fullName>
    </submittedName>
</protein>
<accession>A0A6J5LPL6</accession>
<sequence>MSTIKNTNDLLDFLVKQMDERPDWFGRSQQKLMTINLAHKLAEAHAPTMTPQEVVAYAITLNQEIFDTIVNKKDTKWQSQPS</sequence>
<organism evidence="1">
    <name type="scientific">uncultured Caudovirales phage</name>
    <dbReference type="NCBI Taxonomy" id="2100421"/>
    <lineage>
        <taxon>Viruses</taxon>
        <taxon>Duplodnaviria</taxon>
        <taxon>Heunggongvirae</taxon>
        <taxon>Uroviricota</taxon>
        <taxon>Caudoviricetes</taxon>
        <taxon>Peduoviridae</taxon>
        <taxon>Maltschvirus</taxon>
        <taxon>Maltschvirus maltsch</taxon>
    </lineage>
</organism>
<gene>
    <name evidence="1" type="ORF">UFOVP306_23</name>
</gene>
<evidence type="ECO:0000313" key="1">
    <source>
        <dbReference type="EMBL" id="CAB4136534.1"/>
    </source>
</evidence>
<name>A0A6J5LPL6_9CAUD</name>
<proteinExistence type="predicted"/>
<dbReference type="EMBL" id="LR796317">
    <property type="protein sequence ID" value="CAB4136534.1"/>
    <property type="molecule type" value="Genomic_DNA"/>
</dbReference>